<feature type="region of interest" description="Disordered" evidence="7">
    <location>
        <begin position="1"/>
        <end position="53"/>
    </location>
</feature>
<dbReference type="GO" id="GO:0000421">
    <property type="term" value="C:autophagosome membrane"/>
    <property type="evidence" value="ECO:0007669"/>
    <property type="project" value="TreeGrafter"/>
</dbReference>
<comment type="subunit">
    <text evidence="6">Forms a conjugate with ATG5.</text>
</comment>
<evidence type="ECO:0000256" key="7">
    <source>
        <dbReference type="SAM" id="MobiDB-lite"/>
    </source>
</evidence>
<evidence type="ECO:0000313" key="8">
    <source>
        <dbReference type="EMBL" id="KAE9963545.1"/>
    </source>
</evidence>
<reference evidence="8 9" key="1">
    <citation type="submission" date="2019-11" db="EMBL/GenBank/DDBJ databases">
        <title>Venturia inaequalis Genome Resource.</title>
        <authorList>
            <person name="Lichtner F.J."/>
        </authorList>
    </citation>
    <scope>NUCLEOTIDE SEQUENCE [LARGE SCALE GENOMIC DNA]</scope>
    <source>
        <strain evidence="8">Bline_iso_100314</strain>
    </source>
</reference>
<dbReference type="GO" id="GO:0061723">
    <property type="term" value="P:glycophagy"/>
    <property type="evidence" value="ECO:0007669"/>
    <property type="project" value="TreeGrafter"/>
</dbReference>
<dbReference type="GO" id="GO:0015031">
    <property type="term" value="P:protein transport"/>
    <property type="evidence" value="ECO:0007669"/>
    <property type="project" value="UniProtKB-KW"/>
</dbReference>
<keyword evidence="3 6" id="KW-1017">Isopeptide bond</keyword>
<dbReference type="Pfam" id="PF04110">
    <property type="entry name" value="APG12"/>
    <property type="match status" value="1"/>
</dbReference>
<dbReference type="GO" id="GO:0000422">
    <property type="term" value="P:autophagy of mitochondrion"/>
    <property type="evidence" value="ECO:0007669"/>
    <property type="project" value="TreeGrafter"/>
</dbReference>
<protein>
    <recommendedName>
        <fullName evidence="2 6">Ubiquitin-like protein ATG12</fullName>
    </recommendedName>
</protein>
<comment type="caution">
    <text evidence="8">The sequence shown here is derived from an EMBL/GenBank/DDBJ whole genome shotgun (WGS) entry which is preliminary data.</text>
</comment>
<dbReference type="InterPro" id="IPR029071">
    <property type="entry name" value="Ubiquitin-like_domsf"/>
</dbReference>
<keyword evidence="5 6" id="KW-0072">Autophagy</keyword>
<dbReference type="Proteomes" id="UP000433883">
    <property type="component" value="Unassembled WGS sequence"/>
</dbReference>
<keyword evidence="6" id="KW-0813">Transport</keyword>
<keyword evidence="6" id="KW-0472">Membrane</keyword>
<keyword evidence="6" id="KW-0653">Protein transport</keyword>
<evidence type="ECO:0000256" key="2">
    <source>
        <dbReference type="ARBA" id="ARBA00015875"/>
    </source>
</evidence>
<evidence type="ECO:0000256" key="3">
    <source>
        <dbReference type="ARBA" id="ARBA00022499"/>
    </source>
</evidence>
<comment type="subcellular location">
    <subcellularLocation>
        <location evidence="6">Preautophagosomal structure membrane</location>
        <topology evidence="6">Peripheral membrane protein</topology>
    </subcellularLocation>
</comment>
<evidence type="ECO:0000256" key="1">
    <source>
        <dbReference type="ARBA" id="ARBA00007778"/>
    </source>
</evidence>
<dbReference type="AlphaFoldDB" id="A0A8H3U5A9"/>
<name>A0A8H3U5A9_VENIN</name>
<comment type="function">
    <text evidence="6">Ubiquitin-like protein involved in cytoplasm to vacuole transport (Cvt), autophagy vesicles formation, mitophagy, and nucleophagy.</text>
</comment>
<comment type="similarity">
    <text evidence="1 6">Belongs to the ATG12 family.</text>
</comment>
<feature type="compositionally biased region" description="Acidic residues" evidence="7">
    <location>
        <begin position="39"/>
        <end position="50"/>
    </location>
</feature>
<accession>A0A8H3U5A9</accession>
<gene>
    <name evidence="8" type="ORF">BLS_009190</name>
</gene>
<keyword evidence="4 6" id="KW-0833">Ubl conjugation pathway</keyword>
<dbReference type="GO" id="GO:0019776">
    <property type="term" value="F:Atg8-family ligase activity"/>
    <property type="evidence" value="ECO:0007669"/>
    <property type="project" value="TreeGrafter"/>
</dbReference>
<evidence type="ECO:0000256" key="5">
    <source>
        <dbReference type="ARBA" id="ARBA00023006"/>
    </source>
</evidence>
<dbReference type="InterPro" id="IPR007242">
    <property type="entry name" value="Atg12"/>
</dbReference>
<dbReference type="GO" id="GO:0034045">
    <property type="term" value="C:phagophore assembly site membrane"/>
    <property type="evidence" value="ECO:0007669"/>
    <property type="project" value="UniProtKB-SubCell"/>
</dbReference>
<sequence>MTTPPRSAATRTGSISNRNSMHTDSPSRRDSPSQKDDGSIEDDDEAEQEADLPMTMTASVILAGLPKDAKTALEGVAAGGVMGGGQGAVAEKVVVSFHPIASAPRLRTANSKFKISSAQPFSTVIRFLGKKIGHQDEKGSIFCYINQCFAPGLDENVGGLWACFKTGEELVVHYAIHPAFG</sequence>
<dbReference type="GO" id="GO:0034727">
    <property type="term" value="P:piecemeal microautophagy of the nucleus"/>
    <property type="evidence" value="ECO:0007669"/>
    <property type="project" value="TreeGrafter"/>
</dbReference>
<dbReference type="PANTHER" id="PTHR13385:SF0">
    <property type="entry name" value="UBIQUITIN-LIKE PROTEIN ATG12"/>
    <property type="match status" value="1"/>
</dbReference>
<dbReference type="PANTHER" id="PTHR13385">
    <property type="entry name" value="AUTOPHAGY PROTEIN 12"/>
    <property type="match status" value="1"/>
</dbReference>
<dbReference type="CDD" id="cd01612">
    <property type="entry name" value="Ubl_ATG12"/>
    <property type="match status" value="1"/>
</dbReference>
<organism evidence="8 9">
    <name type="scientific">Venturia inaequalis</name>
    <name type="common">Apple scab fungus</name>
    <dbReference type="NCBI Taxonomy" id="5025"/>
    <lineage>
        <taxon>Eukaryota</taxon>
        <taxon>Fungi</taxon>
        <taxon>Dikarya</taxon>
        <taxon>Ascomycota</taxon>
        <taxon>Pezizomycotina</taxon>
        <taxon>Dothideomycetes</taxon>
        <taxon>Pleosporomycetidae</taxon>
        <taxon>Venturiales</taxon>
        <taxon>Venturiaceae</taxon>
        <taxon>Venturia</taxon>
    </lineage>
</organism>
<feature type="compositionally biased region" description="Basic and acidic residues" evidence="7">
    <location>
        <begin position="25"/>
        <end position="38"/>
    </location>
</feature>
<evidence type="ECO:0000313" key="9">
    <source>
        <dbReference type="Proteomes" id="UP000433883"/>
    </source>
</evidence>
<dbReference type="SUPFAM" id="SSF54236">
    <property type="entry name" value="Ubiquitin-like"/>
    <property type="match status" value="1"/>
</dbReference>
<dbReference type="EMBL" id="WNWQ01000823">
    <property type="protein sequence ID" value="KAE9963545.1"/>
    <property type="molecule type" value="Genomic_DNA"/>
</dbReference>
<proteinExistence type="inferred from homology"/>
<evidence type="ECO:0000256" key="4">
    <source>
        <dbReference type="ARBA" id="ARBA00022786"/>
    </source>
</evidence>
<feature type="compositionally biased region" description="Polar residues" evidence="7">
    <location>
        <begin position="1"/>
        <end position="24"/>
    </location>
</feature>
<dbReference type="Gene3D" id="3.10.20.90">
    <property type="entry name" value="Phosphatidylinositol 3-kinase Catalytic Subunit, Chain A, domain 1"/>
    <property type="match status" value="1"/>
</dbReference>
<dbReference type="GO" id="GO:0097352">
    <property type="term" value="P:autophagosome maturation"/>
    <property type="evidence" value="ECO:0007669"/>
    <property type="project" value="TreeGrafter"/>
</dbReference>
<dbReference type="GO" id="GO:0034274">
    <property type="term" value="C:Atg12-Atg5-Atg16 complex"/>
    <property type="evidence" value="ECO:0007669"/>
    <property type="project" value="TreeGrafter"/>
</dbReference>
<dbReference type="GO" id="GO:0000045">
    <property type="term" value="P:autophagosome assembly"/>
    <property type="evidence" value="ECO:0007669"/>
    <property type="project" value="InterPro"/>
</dbReference>
<evidence type="ECO:0000256" key="6">
    <source>
        <dbReference type="RuleBase" id="RU361201"/>
    </source>
</evidence>